<keyword evidence="3" id="KW-0732">Signal</keyword>
<organism evidence="5 6">
    <name type="scientific">Tripterygium wilfordii</name>
    <name type="common">Thunder God vine</name>
    <dbReference type="NCBI Taxonomy" id="458696"/>
    <lineage>
        <taxon>Eukaryota</taxon>
        <taxon>Viridiplantae</taxon>
        <taxon>Streptophyta</taxon>
        <taxon>Embryophyta</taxon>
        <taxon>Tracheophyta</taxon>
        <taxon>Spermatophyta</taxon>
        <taxon>Magnoliopsida</taxon>
        <taxon>eudicotyledons</taxon>
        <taxon>Gunneridae</taxon>
        <taxon>Pentapetalae</taxon>
        <taxon>rosids</taxon>
        <taxon>fabids</taxon>
        <taxon>Celastrales</taxon>
        <taxon>Celastraceae</taxon>
        <taxon>Tripterygium</taxon>
    </lineage>
</organism>
<dbReference type="InParanoid" id="A0A7J7CY38"/>
<dbReference type="GO" id="GO:0006508">
    <property type="term" value="P:proteolysis"/>
    <property type="evidence" value="ECO:0007669"/>
    <property type="project" value="UniProtKB-KW"/>
</dbReference>
<evidence type="ECO:0000256" key="1">
    <source>
        <dbReference type="ARBA" id="ARBA00007447"/>
    </source>
</evidence>
<comment type="similarity">
    <text evidence="1">Belongs to the peptidase A1 family.</text>
</comment>
<dbReference type="PANTHER" id="PTHR13683:SF827">
    <property type="entry name" value="PEPTIDASE A1 DOMAIN-CONTAINING PROTEIN"/>
    <property type="match status" value="1"/>
</dbReference>
<feature type="signal peptide" evidence="3">
    <location>
        <begin position="1"/>
        <end position="23"/>
    </location>
</feature>
<evidence type="ECO:0000313" key="5">
    <source>
        <dbReference type="EMBL" id="KAF5739015.1"/>
    </source>
</evidence>
<dbReference type="AlphaFoldDB" id="A0A7J7CY38"/>
<dbReference type="OrthoDB" id="2747330at2759"/>
<keyword evidence="5" id="KW-0645">Protease</keyword>
<keyword evidence="6" id="KW-1185">Reference proteome</keyword>
<dbReference type="InterPro" id="IPR021109">
    <property type="entry name" value="Peptidase_aspartic_dom_sf"/>
</dbReference>
<feature type="active site" evidence="2">
    <location>
        <position position="354"/>
    </location>
</feature>
<dbReference type="InterPro" id="IPR033873">
    <property type="entry name" value="CND41-like"/>
</dbReference>
<dbReference type="Proteomes" id="UP000593562">
    <property type="component" value="Unassembled WGS sequence"/>
</dbReference>
<dbReference type="PANTHER" id="PTHR13683">
    <property type="entry name" value="ASPARTYL PROTEASES"/>
    <property type="match status" value="1"/>
</dbReference>
<dbReference type="Gene3D" id="2.40.70.10">
    <property type="entry name" value="Acid Proteases"/>
    <property type="match status" value="2"/>
</dbReference>
<dbReference type="SUPFAM" id="SSF50630">
    <property type="entry name" value="Acid proteases"/>
    <property type="match status" value="1"/>
</dbReference>
<sequence length="480" mass="52551">MVEPSPLLFTLLVVLLFIVCCDAINYSFEEKTRVLNLNNLKREPKIITSSNCLSKKSRIERGATILEMKHSDHCYGGTNADWNKRQQRKIITDEIRVKSLQSRIKNMVFNYNNGVSDTQIPLTSGIDLETLNYIVTIELGGRKLTVIVDTGSDLTWVQCQPCKSCYNQQDPLFNPSMSSSYQTVLCNSTTCQSLQFDTGNRGVCASNTQTCNYSVSYGDGSYTSGELGRENLNLGNTTVNDFVFGCGRSNNGLFGGVSGLMGLGMSNVSLVSQTPNIFGGVFSYCLPTTEAEASGSLVLGGNTSVYKNSTPISYTKMVQNPMLPTFYFINLTGISIGGVALESPSFGKSRFLIDSGTVVSRLPPSIYRVVRAEFMKQVSGFPSAPGYSILDTCFDLSGYEEVDIPKIEIQFEGNSGMTVDVTGVFYFVKTDASQVCLALASLSYEGEIGIIGNFQQKNQRVVYDTKQSMFGFAEEACSFE</sequence>
<gene>
    <name evidence="5" type="ORF">HS088_TW12G00211</name>
</gene>
<name>A0A7J7CY38_TRIWF</name>
<dbReference type="InterPro" id="IPR001969">
    <property type="entry name" value="Aspartic_peptidase_AS"/>
</dbReference>
<feature type="active site" evidence="2">
    <location>
        <position position="149"/>
    </location>
</feature>
<evidence type="ECO:0000259" key="4">
    <source>
        <dbReference type="PROSITE" id="PS51767"/>
    </source>
</evidence>
<protein>
    <submittedName>
        <fullName evidence="5">Eukaryotic aspartyl protease family protein</fullName>
    </submittedName>
</protein>
<feature type="domain" description="Peptidase A1" evidence="4">
    <location>
        <begin position="133"/>
        <end position="473"/>
    </location>
</feature>
<dbReference type="Pfam" id="PF14541">
    <property type="entry name" value="TAXi_C"/>
    <property type="match status" value="1"/>
</dbReference>
<dbReference type="GO" id="GO:0004190">
    <property type="term" value="F:aspartic-type endopeptidase activity"/>
    <property type="evidence" value="ECO:0007669"/>
    <property type="project" value="InterPro"/>
</dbReference>
<dbReference type="PROSITE" id="PS51767">
    <property type="entry name" value="PEPTIDASE_A1"/>
    <property type="match status" value="1"/>
</dbReference>
<feature type="chain" id="PRO_5029586930" evidence="3">
    <location>
        <begin position="24"/>
        <end position="480"/>
    </location>
</feature>
<dbReference type="InterPro" id="IPR032799">
    <property type="entry name" value="TAXi_C"/>
</dbReference>
<dbReference type="FunCoup" id="A0A7J7CY38">
    <property type="interactions" value="38"/>
</dbReference>
<dbReference type="InterPro" id="IPR032861">
    <property type="entry name" value="TAXi_N"/>
</dbReference>
<keyword evidence="5" id="KW-0378">Hydrolase</keyword>
<dbReference type="PROSITE" id="PS00141">
    <property type="entry name" value="ASP_PROTEASE"/>
    <property type="match status" value="1"/>
</dbReference>
<accession>A0A7J7CY38</accession>
<reference evidence="5 6" key="1">
    <citation type="journal article" date="2020" name="Nat. Commun.">
        <title>Genome of Tripterygium wilfordii and identification of cytochrome P450 involved in triptolide biosynthesis.</title>
        <authorList>
            <person name="Tu L."/>
            <person name="Su P."/>
            <person name="Zhang Z."/>
            <person name="Gao L."/>
            <person name="Wang J."/>
            <person name="Hu T."/>
            <person name="Zhou J."/>
            <person name="Zhang Y."/>
            <person name="Zhao Y."/>
            <person name="Liu Y."/>
            <person name="Song Y."/>
            <person name="Tong Y."/>
            <person name="Lu Y."/>
            <person name="Yang J."/>
            <person name="Xu C."/>
            <person name="Jia M."/>
            <person name="Peters R.J."/>
            <person name="Huang L."/>
            <person name="Gao W."/>
        </authorList>
    </citation>
    <scope>NUCLEOTIDE SEQUENCE [LARGE SCALE GENOMIC DNA]</scope>
    <source>
        <strain evidence="6">cv. XIE 37</strain>
        <tissue evidence="5">Leaf</tissue>
    </source>
</reference>
<proteinExistence type="inferred from homology"/>
<dbReference type="Pfam" id="PF14543">
    <property type="entry name" value="TAXi_N"/>
    <property type="match status" value="1"/>
</dbReference>
<dbReference type="FunFam" id="2.40.70.10:FF:000049">
    <property type="entry name" value="Aspartyl protease AED1"/>
    <property type="match status" value="1"/>
</dbReference>
<dbReference type="EMBL" id="JAAARO010000012">
    <property type="protein sequence ID" value="KAF5739015.1"/>
    <property type="molecule type" value="Genomic_DNA"/>
</dbReference>
<dbReference type="CDD" id="cd05472">
    <property type="entry name" value="cnd41_like"/>
    <property type="match status" value="1"/>
</dbReference>
<dbReference type="InterPro" id="IPR033121">
    <property type="entry name" value="PEPTIDASE_A1"/>
</dbReference>
<evidence type="ECO:0000313" key="6">
    <source>
        <dbReference type="Proteomes" id="UP000593562"/>
    </source>
</evidence>
<dbReference type="InterPro" id="IPR001461">
    <property type="entry name" value="Aspartic_peptidase_A1"/>
</dbReference>
<evidence type="ECO:0000256" key="3">
    <source>
        <dbReference type="SAM" id="SignalP"/>
    </source>
</evidence>
<evidence type="ECO:0000256" key="2">
    <source>
        <dbReference type="PIRSR" id="PIRSR601461-1"/>
    </source>
</evidence>
<dbReference type="FunFam" id="2.40.70.10:FF:000021">
    <property type="entry name" value="Aspartyl protease AED1"/>
    <property type="match status" value="1"/>
</dbReference>
<comment type="caution">
    <text evidence="5">The sequence shown here is derived from an EMBL/GenBank/DDBJ whole genome shotgun (WGS) entry which is preliminary data.</text>
</comment>